<reference evidence="1" key="2">
    <citation type="journal article" date="2015" name="Fish Shellfish Immunol.">
        <title>Early steps in the European eel (Anguilla anguilla)-Vibrio vulnificus interaction in the gills: Role of the RtxA13 toxin.</title>
        <authorList>
            <person name="Callol A."/>
            <person name="Pajuelo D."/>
            <person name="Ebbesson L."/>
            <person name="Teles M."/>
            <person name="MacKenzie S."/>
            <person name="Amaro C."/>
        </authorList>
    </citation>
    <scope>NUCLEOTIDE SEQUENCE</scope>
</reference>
<protein>
    <submittedName>
        <fullName evidence="1">Uncharacterized protein</fullName>
    </submittedName>
</protein>
<reference evidence="1" key="1">
    <citation type="submission" date="2014-11" db="EMBL/GenBank/DDBJ databases">
        <authorList>
            <person name="Amaro Gonzalez C."/>
        </authorList>
    </citation>
    <scope>NUCLEOTIDE SEQUENCE</scope>
</reference>
<accession>A0A0E9Q545</accession>
<name>A0A0E9Q545_ANGAN</name>
<dbReference type="EMBL" id="GBXM01096920">
    <property type="protein sequence ID" value="JAH11657.1"/>
    <property type="molecule type" value="Transcribed_RNA"/>
</dbReference>
<dbReference type="AlphaFoldDB" id="A0A0E9Q545"/>
<proteinExistence type="predicted"/>
<organism evidence="1">
    <name type="scientific">Anguilla anguilla</name>
    <name type="common">European freshwater eel</name>
    <name type="synonym">Muraena anguilla</name>
    <dbReference type="NCBI Taxonomy" id="7936"/>
    <lineage>
        <taxon>Eukaryota</taxon>
        <taxon>Metazoa</taxon>
        <taxon>Chordata</taxon>
        <taxon>Craniata</taxon>
        <taxon>Vertebrata</taxon>
        <taxon>Euteleostomi</taxon>
        <taxon>Actinopterygii</taxon>
        <taxon>Neopterygii</taxon>
        <taxon>Teleostei</taxon>
        <taxon>Anguilliformes</taxon>
        <taxon>Anguillidae</taxon>
        <taxon>Anguilla</taxon>
    </lineage>
</organism>
<sequence>MFGNFILSCSSNAVIKIEVIMLFNLIQHY</sequence>
<evidence type="ECO:0000313" key="1">
    <source>
        <dbReference type="EMBL" id="JAH11657.1"/>
    </source>
</evidence>